<dbReference type="RefSeq" id="WP_073994514.1">
    <property type="nucleotide sequence ID" value="NZ_FQYT01000029.1"/>
</dbReference>
<feature type="transmembrane region" description="Helical" evidence="1">
    <location>
        <begin position="71"/>
        <end position="88"/>
    </location>
</feature>
<keyword evidence="3" id="KW-1185">Reference proteome</keyword>
<dbReference type="Proteomes" id="UP000184342">
    <property type="component" value="Unassembled WGS sequence"/>
</dbReference>
<keyword evidence="1" id="KW-1133">Transmembrane helix</keyword>
<evidence type="ECO:0008006" key="4">
    <source>
        <dbReference type="Google" id="ProtNLM"/>
    </source>
</evidence>
<evidence type="ECO:0000313" key="3">
    <source>
        <dbReference type="Proteomes" id="UP000184342"/>
    </source>
</evidence>
<sequence length="297" mass="34081">MTWMNWYEIICYLLVAIFLFDSIKRKDKKSLYAFGSAALVGFTLELFSVNFTGGYYYNNDFLMVIGSKPHHFPIFGGLMWGALASYSIRIAKKFKFNKLITSFFAGMLIVSWDIILDVIAIRLEFWTWVGKTIDLTVTNYSFMGVSWGNFLGYMIMVPGVSYFILRTQEHVDENDTKKQLLHMIINWLIGAVIAIGGTLLAILLNKVTCSLSSMILFLLVWVVMVVIIAKKVITSKIRIAKKKDYPIMIFWLGNYVFVLYALLYLNIQATHLWLLIVGIAFMLITILFCLLEPLTDN</sequence>
<protein>
    <recommendedName>
        <fullName evidence="4">Carotenoid biosynthesis protein</fullName>
    </recommendedName>
</protein>
<evidence type="ECO:0000256" key="1">
    <source>
        <dbReference type="SAM" id="Phobius"/>
    </source>
</evidence>
<dbReference type="AlphaFoldDB" id="A0A1M6KTQ8"/>
<feature type="transmembrane region" description="Helical" evidence="1">
    <location>
        <begin position="210"/>
        <end position="233"/>
    </location>
</feature>
<feature type="transmembrane region" description="Helical" evidence="1">
    <location>
        <begin position="271"/>
        <end position="291"/>
    </location>
</feature>
<organism evidence="2 3">
    <name type="scientific">Parasporobacterium paucivorans DSM 15970</name>
    <dbReference type="NCBI Taxonomy" id="1122934"/>
    <lineage>
        <taxon>Bacteria</taxon>
        <taxon>Bacillati</taxon>
        <taxon>Bacillota</taxon>
        <taxon>Clostridia</taxon>
        <taxon>Lachnospirales</taxon>
        <taxon>Lachnospiraceae</taxon>
        <taxon>Parasporobacterium</taxon>
    </lineage>
</organism>
<name>A0A1M6KTQ8_9FIRM</name>
<feature type="transmembrane region" description="Helical" evidence="1">
    <location>
        <begin position="245"/>
        <end position="265"/>
    </location>
</feature>
<reference evidence="2 3" key="1">
    <citation type="submission" date="2016-11" db="EMBL/GenBank/DDBJ databases">
        <authorList>
            <person name="Jaros S."/>
            <person name="Januszkiewicz K."/>
            <person name="Wedrychowicz H."/>
        </authorList>
    </citation>
    <scope>NUCLEOTIDE SEQUENCE [LARGE SCALE GENOMIC DNA]</scope>
    <source>
        <strain evidence="2 3">DSM 15970</strain>
    </source>
</reference>
<feature type="transmembrane region" description="Helical" evidence="1">
    <location>
        <begin position="100"/>
        <end position="121"/>
    </location>
</feature>
<feature type="transmembrane region" description="Helical" evidence="1">
    <location>
        <begin position="141"/>
        <end position="165"/>
    </location>
</feature>
<keyword evidence="1" id="KW-0812">Transmembrane</keyword>
<feature type="transmembrane region" description="Helical" evidence="1">
    <location>
        <begin position="185"/>
        <end position="204"/>
    </location>
</feature>
<proteinExistence type="predicted"/>
<dbReference type="EMBL" id="FQYT01000029">
    <property type="protein sequence ID" value="SHJ62323.1"/>
    <property type="molecule type" value="Genomic_DNA"/>
</dbReference>
<dbReference type="STRING" id="1122934.SAMN02745691_02264"/>
<accession>A0A1M6KTQ8</accession>
<feature type="transmembrane region" description="Helical" evidence="1">
    <location>
        <begin position="6"/>
        <end position="23"/>
    </location>
</feature>
<evidence type="ECO:0000313" key="2">
    <source>
        <dbReference type="EMBL" id="SHJ62323.1"/>
    </source>
</evidence>
<gene>
    <name evidence="2" type="ORF">SAMN02745691_02264</name>
</gene>
<dbReference type="OrthoDB" id="1700609at2"/>
<feature type="transmembrane region" description="Helical" evidence="1">
    <location>
        <begin position="30"/>
        <end position="51"/>
    </location>
</feature>
<keyword evidence="1" id="KW-0472">Membrane</keyword>